<reference evidence="2" key="1">
    <citation type="submission" date="2020-05" db="EMBL/GenBank/DDBJ databases">
        <title>Phylogenomic resolution of chytrid fungi.</title>
        <authorList>
            <person name="Stajich J.E."/>
            <person name="Amses K."/>
            <person name="Simmons R."/>
            <person name="Seto K."/>
            <person name="Myers J."/>
            <person name="Bonds A."/>
            <person name="Quandt C.A."/>
            <person name="Barry K."/>
            <person name="Liu P."/>
            <person name="Grigoriev I."/>
            <person name="Longcore J.E."/>
            <person name="James T.Y."/>
        </authorList>
    </citation>
    <scope>NUCLEOTIDE SEQUENCE</scope>
    <source>
        <strain evidence="2">JEL0318</strain>
    </source>
</reference>
<protein>
    <submittedName>
        <fullName evidence="2">Uncharacterized protein</fullName>
    </submittedName>
</protein>
<sequence>MDTKTLTLVGMKHASTLLPSQRLATLLIPVRPYSQRATAADAAERTSEAGTSSTEDAAAGHQE</sequence>
<dbReference type="Proteomes" id="UP001212841">
    <property type="component" value="Unassembled WGS sequence"/>
</dbReference>
<proteinExistence type="predicted"/>
<keyword evidence="3" id="KW-1185">Reference proteome</keyword>
<comment type="caution">
    <text evidence="2">The sequence shown here is derived from an EMBL/GenBank/DDBJ whole genome shotgun (WGS) entry which is preliminary data.</text>
</comment>
<organism evidence="2 3">
    <name type="scientific">Rhizophlyctis rosea</name>
    <dbReference type="NCBI Taxonomy" id="64517"/>
    <lineage>
        <taxon>Eukaryota</taxon>
        <taxon>Fungi</taxon>
        <taxon>Fungi incertae sedis</taxon>
        <taxon>Chytridiomycota</taxon>
        <taxon>Chytridiomycota incertae sedis</taxon>
        <taxon>Chytridiomycetes</taxon>
        <taxon>Rhizophlyctidales</taxon>
        <taxon>Rhizophlyctidaceae</taxon>
        <taxon>Rhizophlyctis</taxon>
    </lineage>
</organism>
<evidence type="ECO:0000313" key="2">
    <source>
        <dbReference type="EMBL" id="KAJ3047023.1"/>
    </source>
</evidence>
<dbReference type="AlphaFoldDB" id="A0AAD5S7J4"/>
<name>A0AAD5S7J4_9FUNG</name>
<feature type="region of interest" description="Disordered" evidence="1">
    <location>
        <begin position="35"/>
        <end position="63"/>
    </location>
</feature>
<dbReference type="EMBL" id="JADGJD010001042">
    <property type="protein sequence ID" value="KAJ3047023.1"/>
    <property type="molecule type" value="Genomic_DNA"/>
</dbReference>
<accession>A0AAD5S7J4</accession>
<gene>
    <name evidence="2" type="ORF">HK097_000313</name>
</gene>
<feature type="non-terminal residue" evidence="2">
    <location>
        <position position="63"/>
    </location>
</feature>
<evidence type="ECO:0000256" key="1">
    <source>
        <dbReference type="SAM" id="MobiDB-lite"/>
    </source>
</evidence>
<evidence type="ECO:0000313" key="3">
    <source>
        <dbReference type="Proteomes" id="UP001212841"/>
    </source>
</evidence>